<protein>
    <submittedName>
        <fullName evidence="1">Uncharacterized protein</fullName>
    </submittedName>
</protein>
<organism evidence="1 2">
    <name type="scientific">Araneus ventricosus</name>
    <name type="common">Orbweaver spider</name>
    <name type="synonym">Epeira ventricosa</name>
    <dbReference type="NCBI Taxonomy" id="182803"/>
    <lineage>
        <taxon>Eukaryota</taxon>
        <taxon>Metazoa</taxon>
        <taxon>Ecdysozoa</taxon>
        <taxon>Arthropoda</taxon>
        <taxon>Chelicerata</taxon>
        <taxon>Arachnida</taxon>
        <taxon>Araneae</taxon>
        <taxon>Araneomorphae</taxon>
        <taxon>Entelegynae</taxon>
        <taxon>Araneoidea</taxon>
        <taxon>Araneidae</taxon>
        <taxon>Araneus</taxon>
    </lineage>
</organism>
<gene>
    <name evidence="1" type="ORF">AVEN_100352_1</name>
</gene>
<evidence type="ECO:0000313" key="1">
    <source>
        <dbReference type="EMBL" id="GBN04385.1"/>
    </source>
</evidence>
<sequence length="68" mass="7469">MCVWAVELDAERGGGHCDQGMVLRSQLSGSKPDSTNDPSYTQIAKEACLKGFGNLFFDNSKELSQRFP</sequence>
<accession>A0A4Y2KPW3</accession>
<dbReference type="EMBL" id="BGPR01004879">
    <property type="protein sequence ID" value="GBN04385.1"/>
    <property type="molecule type" value="Genomic_DNA"/>
</dbReference>
<keyword evidence="2" id="KW-1185">Reference proteome</keyword>
<dbReference type="AlphaFoldDB" id="A0A4Y2KPW3"/>
<reference evidence="1 2" key="1">
    <citation type="journal article" date="2019" name="Sci. Rep.">
        <title>Orb-weaving spider Araneus ventricosus genome elucidates the spidroin gene catalogue.</title>
        <authorList>
            <person name="Kono N."/>
            <person name="Nakamura H."/>
            <person name="Ohtoshi R."/>
            <person name="Moran D.A.P."/>
            <person name="Shinohara A."/>
            <person name="Yoshida Y."/>
            <person name="Fujiwara M."/>
            <person name="Mori M."/>
            <person name="Tomita M."/>
            <person name="Arakawa K."/>
        </authorList>
    </citation>
    <scope>NUCLEOTIDE SEQUENCE [LARGE SCALE GENOMIC DNA]</scope>
</reference>
<dbReference type="Proteomes" id="UP000499080">
    <property type="component" value="Unassembled WGS sequence"/>
</dbReference>
<evidence type="ECO:0000313" key="2">
    <source>
        <dbReference type="Proteomes" id="UP000499080"/>
    </source>
</evidence>
<proteinExistence type="predicted"/>
<name>A0A4Y2KPW3_ARAVE</name>
<comment type="caution">
    <text evidence="1">The sequence shown here is derived from an EMBL/GenBank/DDBJ whole genome shotgun (WGS) entry which is preliminary data.</text>
</comment>